<feature type="compositionally biased region" description="Polar residues" evidence="1">
    <location>
        <begin position="142"/>
        <end position="155"/>
    </location>
</feature>
<feature type="region of interest" description="Disordered" evidence="1">
    <location>
        <begin position="142"/>
        <end position="163"/>
    </location>
</feature>
<dbReference type="PANTHER" id="PTHR31286:SF90">
    <property type="entry name" value="DUF4283 DOMAIN-CONTAINING PROTEIN"/>
    <property type="match status" value="1"/>
</dbReference>
<keyword evidence="4" id="KW-1185">Reference proteome</keyword>
<dbReference type="EMBL" id="OU466861">
    <property type="protein sequence ID" value="CAH2064194.1"/>
    <property type="molecule type" value="Genomic_DNA"/>
</dbReference>
<dbReference type="Pfam" id="PF14111">
    <property type="entry name" value="DUF4283"/>
    <property type="match status" value="1"/>
</dbReference>
<protein>
    <recommendedName>
        <fullName evidence="2">DUF4283 domain-containing protein</fullName>
    </recommendedName>
</protein>
<evidence type="ECO:0000313" key="3">
    <source>
        <dbReference type="EMBL" id="CAH2064194.1"/>
    </source>
</evidence>
<dbReference type="InterPro" id="IPR025558">
    <property type="entry name" value="DUF4283"/>
</dbReference>
<dbReference type="AlphaFoldDB" id="A0AAU9SFR7"/>
<evidence type="ECO:0000259" key="2">
    <source>
        <dbReference type="Pfam" id="PF14111"/>
    </source>
</evidence>
<proteinExistence type="predicted"/>
<accession>A0AAU9SFR7</accession>
<dbReference type="InterPro" id="IPR040256">
    <property type="entry name" value="At4g02000-like"/>
</dbReference>
<reference evidence="3 4" key="1">
    <citation type="submission" date="2022-03" db="EMBL/GenBank/DDBJ databases">
        <authorList>
            <person name="Nunn A."/>
            <person name="Chopra R."/>
            <person name="Nunn A."/>
            <person name="Contreras Garrido A."/>
        </authorList>
    </citation>
    <scope>NUCLEOTIDE SEQUENCE [LARGE SCALE GENOMIC DNA]</scope>
</reference>
<dbReference type="Proteomes" id="UP000836841">
    <property type="component" value="Chromosome 5"/>
</dbReference>
<evidence type="ECO:0000256" key="1">
    <source>
        <dbReference type="SAM" id="MobiDB-lite"/>
    </source>
</evidence>
<organism evidence="3 4">
    <name type="scientific">Thlaspi arvense</name>
    <name type="common">Field penny-cress</name>
    <dbReference type="NCBI Taxonomy" id="13288"/>
    <lineage>
        <taxon>Eukaryota</taxon>
        <taxon>Viridiplantae</taxon>
        <taxon>Streptophyta</taxon>
        <taxon>Embryophyta</taxon>
        <taxon>Tracheophyta</taxon>
        <taxon>Spermatophyta</taxon>
        <taxon>Magnoliopsida</taxon>
        <taxon>eudicotyledons</taxon>
        <taxon>Gunneridae</taxon>
        <taxon>Pentapetalae</taxon>
        <taxon>rosids</taxon>
        <taxon>malvids</taxon>
        <taxon>Brassicales</taxon>
        <taxon>Brassicaceae</taxon>
        <taxon>Thlaspideae</taxon>
        <taxon>Thlaspi</taxon>
    </lineage>
</organism>
<feature type="compositionally biased region" description="Low complexity" evidence="1">
    <location>
        <begin position="38"/>
        <end position="67"/>
    </location>
</feature>
<feature type="domain" description="DUF4283" evidence="2">
    <location>
        <begin position="228"/>
        <end position="308"/>
    </location>
</feature>
<feature type="region of interest" description="Disordered" evidence="1">
    <location>
        <begin position="15"/>
        <end position="67"/>
    </location>
</feature>
<evidence type="ECO:0000313" key="4">
    <source>
        <dbReference type="Proteomes" id="UP000836841"/>
    </source>
</evidence>
<dbReference type="PANTHER" id="PTHR31286">
    <property type="entry name" value="GLYCINE-RICH CELL WALL STRUCTURAL PROTEIN 1.8-LIKE"/>
    <property type="match status" value="1"/>
</dbReference>
<gene>
    <name evidence="3" type="ORF">TAV2_LOCUS17911</name>
</gene>
<sequence length="432" mass="47146">MANPWLAAALRSGLNPPLAPAEYSSSPALLRPPDPPDSSHSLSSTNFPPLAFSPSPSSSSPFQNSSPTAFVEPENVVLALPVHHISRPVVVKHPTQSPVTSLQEVAAINPNSESHSVILTLPPPSSFPDSSNTGILPTPSLPVSSQTEINASTPCSGDAPGFKPASTKTIGPSANTHTPPPIPQKLKTWAERIKRDTDRSLERLAPISYSPEGKPRIAIPDSVFQEEADLHKDFIICRFKGRPPSYTHIHNVLSHLWGKGQRLEIHLNIVNHSMLVRIPNEFIRTKVLLKKLWYIGECIFTVAQWDSTGGSSQDLDAIPIWAHLQGMPFNLMHRKGISLVAGLIGEPIERDEYTMNLVSLTEAHVKVEVNLNKPLPSLVEVSRDDGSIIEINVVYPWTPPTCSNCKLLGHVIRYCPLLPPTTNAGKKIRCGR</sequence>
<name>A0AAU9SFR7_THLAR</name>